<dbReference type="Gene3D" id="2.60.220.50">
    <property type="match status" value="1"/>
</dbReference>
<evidence type="ECO:0000256" key="3">
    <source>
        <dbReference type="ARBA" id="ARBA00007200"/>
    </source>
</evidence>
<dbReference type="SMART" id="SM00369">
    <property type="entry name" value="LRR_TYP"/>
    <property type="match status" value="4"/>
</dbReference>
<evidence type="ECO:0000259" key="17">
    <source>
        <dbReference type="PROSITE" id="PS50041"/>
    </source>
</evidence>
<evidence type="ECO:0008006" key="23">
    <source>
        <dbReference type="Google" id="ProtNLM"/>
    </source>
</evidence>
<keyword evidence="11" id="KW-0325">Glycoprotein</keyword>
<comment type="caution">
    <text evidence="21">The sequence shown here is derived from an EMBL/GenBank/DDBJ whole genome shotgun (WGS) entry which is preliminary data.</text>
</comment>
<dbReference type="InterPro" id="IPR002859">
    <property type="entry name" value="PKD/REJ-like"/>
</dbReference>
<name>A0AAV2HBT1_LYMST</name>
<evidence type="ECO:0000256" key="12">
    <source>
        <dbReference type="ARBA" id="ARBA00023273"/>
    </source>
</evidence>
<dbReference type="SUPFAM" id="SSF56436">
    <property type="entry name" value="C-type lectin-like"/>
    <property type="match status" value="2"/>
</dbReference>
<dbReference type="InterPro" id="IPR022409">
    <property type="entry name" value="PKD/Chitinase_dom"/>
</dbReference>
<keyword evidence="22" id="KW-1185">Reference proteome</keyword>
<feature type="domain" description="PKD" evidence="18">
    <location>
        <begin position="1802"/>
        <end position="1872"/>
    </location>
</feature>
<dbReference type="InterPro" id="IPR036392">
    <property type="entry name" value="PLAT/LH2_dom_sf"/>
</dbReference>
<feature type="transmembrane region" description="Helical" evidence="16">
    <location>
        <begin position="4113"/>
        <end position="4131"/>
    </location>
</feature>
<dbReference type="InterPro" id="IPR003591">
    <property type="entry name" value="Leu-rich_rpt_typical-subtyp"/>
</dbReference>
<dbReference type="PROSITE" id="PS50095">
    <property type="entry name" value="PLAT"/>
    <property type="match status" value="1"/>
</dbReference>
<feature type="transmembrane region" description="Helical" evidence="16">
    <location>
        <begin position="4546"/>
        <end position="4570"/>
    </location>
</feature>
<feature type="region of interest" description="Disordered" evidence="15">
    <location>
        <begin position="4773"/>
        <end position="4798"/>
    </location>
</feature>
<keyword evidence="5" id="KW-0433">Leucine-rich repeat</keyword>
<protein>
    <recommendedName>
        <fullName evidence="23">Polycystin-1</fullName>
    </recommendedName>
</protein>
<dbReference type="InterPro" id="IPR035986">
    <property type="entry name" value="PKD_dom_sf"/>
</dbReference>
<feature type="transmembrane region" description="Helical" evidence="16">
    <location>
        <begin position="4432"/>
        <end position="4460"/>
    </location>
</feature>
<dbReference type="Gene3D" id="2.60.60.20">
    <property type="entry name" value="PLAT/LH2 domain"/>
    <property type="match status" value="1"/>
</dbReference>
<dbReference type="Pfam" id="PF13855">
    <property type="entry name" value="LRR_8"/>
    <property type="match status" value="2"/>
</dbReference>
<dbReference type="InterPro" id="IPR016186">
    <property type="entry name" value="C-type_lectin-like/link_sf"/>
</dbReference>
<organism evidence="21 22">
    <name type="scientific">Lymnaea stagnalis</name>
    <name type="common">Great pond snail</name>
    <name type="synonym">Helix stagnalis</name>
    <dbReference type="NCBI Taxonomy" id="6523"/>
    <lineage>
        <taxon>Eukaryota</taxon>
        <taxon>Metazoa</taxon>
        <taxon>Spiralia</taxon>
        <taxon>Lophotrochozoa</taxon>
        <taxon>Mollusca</taxon>
        <taxon>Gastropoda</taxon>
        <taxon>Heterobranchia</taxon>
        <taxon>Euthyneura</taxon>
        <taxon>Panpulmonata</taxon>
        <taxon>Hygrophila</taxon>
        <taxon>Lymnaeoidea</taxon>
        <taxon>Lymnaeidae</taxon>
        <taxon>Lymnaea</taxon>
    </lineage>
</organism>
<dbReference type="EMBL" id="CAXITT010000074">
    <property type="protein sequence ID" value="CAL1530708.1"/>
    <property type="molecule type" value="Genomic_DNA"/>
</dbReference>
<dbReference type="CDD" id="cd00037">
    <property type="entry name" value="CLECT"/>
    <property type="match status" value="2"/>
</dbReference>
<dbReference type="GO" id="GO:0005886">
    <property type="term" value="C:plasma membrane"/>
    <property type="evidence" value="ECO:0007669"/>
    <property type="project" value="UniProtKB-SubCell"/>
</dbReference>
<dbReference type="InterPro" id="IPR046791">
    <property type="entry name" value="Polycystin_dom"/>
</dbReference>
<feature type="domain" description="C-type lectin" evidence="17">
    <location>
        <begin position="719"/>
        <end position="826"/>
    </location>
</feature>
<evidence type="ECO:0000256" key="4">
    <source>
        <dbReference type="ARBA" id="ARBA00022475"/>
    </source>
</evidence>
<dbReference type="Gene3D" id="3.80.10.10">
    <property type="entry name" value="Ribonuclease Inhibitor"/>
    <property type="match status" value="2"/>
</dbReference>
<evidence type="ECO:0000256" key="13">
    <source>
        <dbReference type="PIRSR" id="PIRSR603915-2"/>
    </source>
</evidence>
<dbReference type="SUPFAM" id="SSF52058">
    <property type="entry name" value="L domain-like"/>
    <property type="match status" value="1"/>
</dbReference>
<accession>A0AAV2HBT1</accession>
<evidence type="ECO:0000256" key="14">
    <source>
        <dbReference type="PROSITE-ProRule" id="PRU00152"/>
    </source>
</evidence>
<keyword evidence="10 16" id="KW-0472">Membrane</keyword>
<dbReference type="Pfam" id="PF00059">
    <property type="entry name" value="Lectin_C"/>
    <property type="match status" value="2"/>
</dbReference>
<feature type="domain" description="REJ" evidence="20">
    <location>
        <begin position="2476"/>
        <end position="2838"/>
    </location>
</feature>
<dbReference type="InterPro" id="IPR003915">
    <property type="entry name" value="PKD_2"/>
</dbReference>
<feature type="region of interest" description="Disordered" evidence="15">
    <location>
        <begin position="3797"/>
        <end position="3834"/>
    </location>
</feature>
<dbReference type="InterPro" id="IPR000203">
    <property type="entry name" value="GPS"/>
</dbReference>
<dbReference type="InterPro" id="IPR013122">
    <property type="entry name" value="PKD1_2_channel"/>
</dbReference>
<evidence type="ECO:0000259" key="20">
    <source>
        <dbReference type="PROSITE" id="PS51111"/>
    </source>
</evidence>
<dbReference type="Pfam" id="PF00801">
    <property type="entry name" value="PKD"/>
    <property type="match status" value="6"/>
</dbReference>
<feature type="transmembrane region" description="Helical" evidence="16">
    <location>
        <begin position="3623"/>
        <end position="3644"/>
    </location>
</feature>
<dbReference type="InterPro" id="IPR046338">
    <property type="entry name" value="GAIN_dom_sf"/>
</dbReference>
<evidence type="ECO:0000256" key="10">
    <source>
        <dbReference type="ARBA" id="ARBA00023136"/>
    </source>
</evidence>
<dbReference type="SMART" id="SM00089">
    <property type="entry name" value="PKD"/>
    <property type="match status" value="13"/>
</dbReference>
<keyword evidence="6 16" id="KW-0812">Transmembrane</keyword>
<feature type="domain" description="PKD" evidence="18">
    <location>
        <begin position="1636"/>
        <end position="1700"/>
    </location>
</feature>
<dbReference type="SUPFAM" id="SSF49299">
    <property type="entry name" value="PKD domain"/>
    <property type="match status" value="10"/>
</dbReference>
<comment type="similarity">
    <text evidence="3">Belongs to the polycystin family.</text>
</comment>
<feature type="domain" description="PKD" evidence="18">
    <location>
        <begin position="465"/>
        <end position="530"/>
    </location>
</feature>
<feature type="domain" description="C-type lectin" evidence="17">
    <location>
        <begin position="597"/>
        <end position="708"/>
    </location>
</feature>
<comment type="subcellular location">
    <subcellularLocation>
        <location evidence="2">Cell membrane</location>
        <topology evidence="2">Multi-pass membrane protein</topology>
    </subcellularLocation>
    <subcellularLocation>
        <location evidence="1">Cell projection</location>
        <location evidence="1">Cilium</location>
    </subcellularLocation>
</comment>
<feature type="compositionally biased region" description="Low complexity" evidence="15">
    <location>
        <begin position="4620"/>
        <end position="4639"/>
    </location>
</feature>
<evidence type="ECO:0000256" key="11">
    <source>
        <dbReference type="ARBA" id="ARBA00023180"/>
    </source>
</evidence>
<feature type="compositionally biased region" description="Basic and acidic residues" evidence="15">
    <location>
        <begin position="3896"/>
        <end position="3906"/>
    </location>
</feature>
<dbReference type="GO" id="GO:0005509">
    <property type="term" value="F:calcium ion binding"/>
    <property type="evidence" value="ECO:0007669"/>
    <property type="project" value="InterPro"/>
</dbReference>
<feature type="domain" description="PLAT" evidence="19">
    <location>
        <begin position="3462"/>
        <end position="3577"/>
    </location>
</feature>
<dbReference type="PRINTS" id="PR01433">
    <property type="entry name" value="POLYCYSTIN2"/>
</dbReference>
<proteinExistence type="inferred from homology"/>
<feature type="transmembrane region" description="Helical" evidence="16">
    <location>
        <begin position="4472"/>
        <end position="4496"/>
    </location>
</feature>
<evidence type="ECO:0000259" key="19">
    <source>
        <dbReference type="PROSITE" id="PS50095"/>
    </source>
</evidence>
<reference evidence="21 22" key="1">
    <citation type="submission" date="2024-04" db="EMBL/GenBank/DDBJ databases">
        <authorList>
            <consortium name="Genoscope - CEA"/>
            <person name="William W."/>
        </authorList>
    </citation>
    <scope>NUCLEOTIDE SEQUENCE [LARGE SCALE GENOMIC DNA]</scope>
</reference>
<sequence>MPFWPSNKQSSYHGKRILFSKYVSWKSGWFMLFFCVLTPCYIAQQTDLSQYQPLICPQGPTAAKCVCSTTVVDCTGVSLQELPTALESSVQNFTLRNNSISTIESISSLNLTSLLYIDISCNLITSVDFSSFSSLTSLEILNISSNPVAQILAGKYHPSLKYLYIENCNFTDFGASISLCELNILHAGRNRFSIHVSTFSCMTKLKVLKLNDMELAFLPESIFSNNQLLQHIDLSNNQLTYLPISVFEGLDSLKELNLAGNPWSCDCRLLGLRLFMESLVLSGGTILDEDMTLCDYNQTTVTGIRKYDLSACKTEYYSRKQRSAEQKVFPLEWSVLCPLWPRSNFNFTCGPSNTATCVYDFTSQSYNLVQYIWEVKGMSSASTCRNQCQVNGNGYFLFENPSCLCGDKKTVAGCTDCVSVLSTSMALCNNEYFNLVGAASILYDLSVTVLPPLPEVLSKVTLTWSGGPTNYNTIIWDFGDGTTVTVKDTKSVTHIYMFPGNFNVTMTLSSGTAASRLNSQVFLQITVASKSDRGSLTCPSLISMSEPLNVTAHFKSAWNQEVSWSRITSGNEELITPQAGAANNFVSGGCGSDWIQFRGRCIKVMTAALNTAGAHLQCSQLGARLIRFYSDSEINELQQVLPSKTETQYYTGAEWSPLTSSYQWKNSSQRSFVFRETLWNASAGSCVTIATSGLAGAECGQNLQSMCEKKLVTCQGTQLGETCYELVTQEVTWHQAVRICRTYPYGQLVSVLNEMVNTVVANLAPRSVWIGLRAVAQGQYIWTNSQSLSGYSKWGNETGLEPCVSISSSGLWTAESCISAKKFVCQYSTKGSYSVLWQVAGTLIVPEDNGTLSSLSAGTQIVAAAYSALLPGSWVGGAGEVIGWNIQSKSQPSATMVALQIWRPICNGSLLAKPGCNNPSPMFTCQGSVGQGCVSSTCEDGQYFCPLTRTCLVISSPCTCAGVTPMGSINCQNASGIPTMGLIYSFNVSIPARTTWGHFPLLTATYVQEGDVIGFQAEKQDVIICDTTYTPWQNFIFTQNSASWRTRGEVINVNTYVLKKDVTCRLNLVYSSENQIAIPSNLAYVHSPGDYRIILDTGLSSPSACSVTAVSSVGGLVWVYPPASIINPSAVQINVEKNVTQILVLKLLYGTNPNVTWTFPSGLTNQSSLVSSCPLSMSGVSSVCLTKSSFLASPYSIMSYRFPSSSPTGVIKISVRNAISSQGMTVNYRSYAAITGLQFYHTNCSDYSNCVISLEVGLLHTFKVTLTSGDIENVTYSINGVFLQAGANNLTSLSYAFNQTSTYVLSVSVNNPLSQMNKSLTVQASSRAHFSRVSFTSRNVTYAMGEVVNISAIAPVTPGARLNAIWSFGADNMSSSMIAVSSEFSRLYTFRSTGNITVGLTLTDDFGDSVSVSMDVLVYRRVSQPLVFASPTYIGTYQDFNLTIILDNTTQSSNYFYGNVSYIIHWGDGSGSHSWSDTGATQLFPHVFDEAGMYTVTVNISSDVERNHTMSTSVNVTVQEVITDLHLQYDGPKHVSQDLLFMAHIGNGTAVAYSVVFGDGTSATPFQSSANFTYTYSNASVYVASITAKNLVSKVRTFLTLFAYDENLLQIIRIKAKEYVAVNTTVDISTDVAAENPKLLDYLWYFGNGQSVNGTGQTGTSVAYENIGVYNISLTAQNVSSSKSHSMSKDIFVEEPISELSLHYRSPIAINQSTENVSFDTSVTAGSNLSYSWFVDDAEHLWNFPTFSLVVNETRVYTVVVKVKNDLNKLSKTGKLLVLGVVRGLRINCGQCFSQIYSKSKENVSFSAGITYGTQVNFTWSFNDATNDLHGQVVQRTYSTPGIYLVALHAENEVSHQTISKNITVQDEVSGVNLTLSSAIVQVNSSVLLTANYMTGTDVQYTWTCDLEKITEGMTDSLTYVFATGGLHNCSVMVANQVSALTHIVDIPVLDFISSVSVTHSFLRENSTLYAARGRRLNITITANTVFQVSYHLMFNSTGQTTTVVGGPVFTISFSQLGAYTVYCNASNAISSKQEMLVVTVLEELSALTISANTSTPIYVFVGDAITFQSHLGTGSSYVSEWYKNGTALGVGDSVSVTFQMTGLFTIRVVVRNVFHSVNTSVHVLVFVPVDDVVIKLDPDSVTPYHARGANLTLSAPTVTGSNLQYLWSVLYLSGNTNFTSNSLNWSFCFNQSGIYNISLNVSNLLSFKLDERTVEIQGEITQLNISILNPVSATDFNVTFSAHINPDATNVTYSWELDGEILHTSVCSKSFSDSGLYVVSLTVANNVSQMSKQEVVHILKPVRNLTLLSCDVVEEAKTNVSLKSSLMAGTNTTFTWFVEVEEKNRTLVGQNVSFTFPDEAIYPVLLYAQNAISHKAVVCHKQIQMSIREVIVQIVEPNPDYVFQNQNVTFMVSGSHLRFAYFEWMIPAYVTYTSNSNVFVTSFPDTGNYTLMVNVSNALSRVQASLDFNVKASLCQLPGVDPVGPTNLVRRRSNSVEIEVKVDPKGCTVYLARHAWSVFRTDNCDNLTTEVMVEMEDVVTSSPALVIKPRTLALGMYCVRFVTGYHYMSIAETVVFVLHVTSSPMTAVIRGGSSRKIAQGSDFCLDGNLSFDPDLIISDSQIVYSWECTSQSPSGSCFDPSNLSRFCYRSLTPGEYLVTLNVSAGDREPGTALQKVFVLTSASHIPLASIVCESCARLGYYRISSSQHVALSASCDNCQCHPEFVWKIYKDQVKITPESQQTSTGMHSSVLVLSKYGAIIDGHVYTFQVDVTCRDGSGAAGTASLQLPANLPPADGSCSFSPTSIIPLEDQVTVTCNKWIDPDDPDSPITYTIVVRVPGADDSYPLYTGTRDSQSVYLASFSGQSVILSVVVADEFGAAALGGQSEIYFKSAAMTGNMSQTDYLATQTDTVLSVLVKQAEPTSLLQYAIALGQRLNKESQIETDAHLDGQGRPPEQSRAAIRDAVTICLSTSVPISTITDVQQMALALRLFSGYSMEYLTEDSQLLMASTLITITQFLQSSVSSGRGLDRDEVPLEDLLTVIRNLIRAANVRVYSAGEVWGTGKVVSIGDFSTDFRNLRPEITSRVGKMEFLNIGLGEAHRKALASSVVPLLEGILTVSLRTMMVREEGITLDLDGMMVQGTRSYANDIDLDSVAKSTELHLSPGILSGKIRNSDEVLQVMISHQHNPYTFGDSSLGLTMPVQTLSFYDSNGTYIKVTDLSQADSIQMFMYDTTKNLTYKFVKIKHQKNIVWQIPEPGYRVENGIGIHVQLRIRFLPNETNGTSVTSYMGVNFSPSESHHSQKLTITPALMAPGVDHRMFTFFSNDLTKSDKLYVVATNNDPHHTVELSVAVYWSSCEHFNPKTQTWAHDGCTATAASTASNTSCLCNHLTSFGGRGIVSVADLDFADLANLDLAANPVVFIAVAVIFGVYIIAVILCRYFDMEDLKRISRIPLCGRDGDYKYQISIVTGRCIGAGTTANIGLKLYGTQDKGKARNLTKPGAFHRNCHDTFIVAYDANLGDITKILVWHDNTGLSPSWYLSHIEVKDVQTKKKFTFLVNSWLSLEMDNGILQKLVIAADESQVKKFNLQFSRIFSSLLADMHTWFSVSNRPDHSRFTRVQRATCCLTSTYLYMGINAVWYGVFKSQSEVSGDLSWSSFGWEEIVIAIISTIMVLPVLLGLSVLFKRTRHRESMLRDARRPSTAKTLEIDAYIDMSRDGGSYRTVTTLGDFGPSIERESTTDSFLVGQPMGLKRTAPMNRSHRTDITSSDRPVAAQKELWSKENIMQSWPNMPDWIDEARQGAGDGRTRSLPHKSVRNTLNMHHNKSKSKADSDEDFDLTLNELDAEIRRDEKRKRSQQNFRDKKFDVVDDLFNSDDEWANEAPDNNNVDAFNLRKQAELEPSAERRKSRTRTSLRNGSLGQQDADGKIKKVDHFPCREGKRLSIVSFSSKTKSVRSSYNGRLRSLSSVSSVNSSARDLAKGPSVCVLPPWCLYVAYALCAKLCLLAVILVMWYGYRFGAAIALKWVLALCFSVFASILAVEPLKVVLLAVIARLLRNDLHGDDPSLIDIKPTWEANEQLKDFKFKPLGGISLYHAREEGKKTQRMNRMLREAAVFLVMLALFLSIVYINYHSSSMFYNNHNIQNKFYRTLDDGVNLTRLKSVSEFWLWSQTVMVGALHHRELDPVESFGQLMGPGWLRQVRGQRVPCPAASHTSLPSIKELNTGHCLDGVSLSADGDSYGKNWAVGGSNWTYTDGSQLNLYSKYGQSIIYNGGGYIQHLGLTYNESLTKLRNLQLEGWIDPLTRAVFVEFTLYHPSLDLTSSVTIVVEFPISGGILTSFSIQTEKLLRFITGEVDPLMVCQVMFLPFVIYLTTIILLNLRSEKLHFFTHLWNGIDFFIVLLAWANSSLYLACVLTSTNHIETYLADPSLPAYLAQVVLLHAIYRYLHACLIFLLCLKIVRQVRYSRSLYKVYLTMAVAAAPLMGVFLIFIILLLTYAQLGYLIYGSAVSAYSSFQNSVASLFGLMASRTDFSQLLKHDRILTPMIFTSFGFCVYGLLTALCVAVLGHSYRRARGQVTYKTTLDTMDFEMIDFMIKRFKLMIGIVKQKPAFRRVKFEGQPSLPSRTSSSHPSSRQSCNSTESKTTGKPSNAGTKNKVSNASTKNKMTRAVTNLPGTWKRVLDTFEKVENLDRHEEEITRKLERVVCLWKLPSSSKRVYNPPLGSKLRGYISWERVRSIFTHEGRPLSKTIVKSNIPLKDLDLDNHLDQQIKDHHLNKSGARPKTSKMRNHRVSPAPST</sequence>
<dbReference type="Pfam" id="PF20519">
    <property type="entry name" value="Polycystin_dom"/>
    <property type="match status" value="1"/>
</dbReference>
<evidence type="ECO:0000313" key="22">
    <source>
        <dbReference type="Proteomes" id="UP001497497"/>
    </source>
</evidence>
<dbReference type="Gene3D" id="3.10.100.10">
    <property type="entry name" value="Mannose-Binding Protein A, subunit A"/>
    <property type="match status" value="2"/>
</dbReference>
<dbReference type="PROSITE" id="PS50093">
    <property type="entry name" value="PKD"/>
    <property type="match status" value="6"/>
</dbReference>
<dbReference type="Pfam" id="PF01825">
    <property type="entry name" value="GPS"/>
    <property type="match status" value="1"/>
</dbReference>
<dbReference type="SMART" id="SM00034">
    <property type="entry name" value="CLECT"/>
    <property type="match status" value="2"/>
</dbReference>
<evidence type="ECO:0000256" key="16">
    <source>
        <dbReference type="SAM" id="Phobius"/>
    </source>
</evidence>
<feature type="transmembrane region" description="Helical" evidence="16">
    <location>
        <begin position="3991"/>
        <end position="4014"/>
    </location>
</feature>
<keyword evidence="8 16" id="KW-1133">Transmembrane helix</keyword>
<evidence type="ECO:0000313" key="21">
    <source>
        <dbReference type="EMBL" id="CAL1530708.1"/>
    </source>
</evidence>
<dbReference type="CDD" id="cd00146">
    <property type="entry name" value="PKD"/>
    <property type="match status" value="4"/>
</dbReference>
<keyword evidence="7" id="KW-0677">Repeat</keyword>
<feature type="transmembrane region" description="Helical" evidence="16">
    <location>
        <begin position="4026"/>
        <end position="4052"/>
    </location>
</feature>
<dbReference type="PROSITE" id="PS50041">
    <property type="entry name" value="C_TYPE_LECTIN_2"/>
    <property type="match status" value="2"/>
</dbReference>
<evidence type="ECO:0000256" key="6">
    <source>
        <dbReference type="ARBA" id="ARBA00022692"/>
    </source>
</evidence>
<dbReference type="InterPro" id="IPR032675">
    <property type="entry name" value="LRR_dom_sf"/>
</dbReference>
<dbReference type="GO" id="GO:0005929">
    <property type="term" value="C:cilium"/>
    <property type="evidence" value="ECO:0007669"/>
    <property type="project" value="UniProtKB-SubCell"/>
</dbReference>
<dbReference type="InterPro" id="IPR016187">
    <property type="entry name" value="CTDL_fold"/>
</dbReference>
<dbReference type="InterPro" id="IPR014010">
    <property type="entry name" value="REJ_dom"/>
</dbReference>
<dbReference type="Pfam" id="PF02010">
    <property type="entry name" value="REJ"/>
    <property type="match status" value="1"/>
</dbReference>
<dbReference type="Pfam" id="PF08016">
    <property type="entry name" value="PKD_channel"/>
    <property type="match status" value="1"/>
</dbReference>
<dbReference type="InterPro" id="IPR000601">
    <property type="entry name" value="PKD_dom"/>
</dbReference>
<feature type="region of interest" description="Disordered" evidence="15">
    <location>
        <begin position="4617"/>
        <end position="4668"/>
    </location>
</feature>
<dbReference type="InterPro" id="IPR001024">
    <property type="entry name" value="PLAT/LH2_dom"/>
</dbReference>
<keyword evidence="12" id="KW-0966">Cell projection</keyword>
<evidence type="ECO:0000256" key="15">
    <source>
        <dbReference type="SAM" id="MobiDB-lite"/>
    </source>
</evidence>
<keyword evidence="4" id="KW-1003">Cell membrane</keyword>
<dbReference type="GO" id="GO:0005261">
    <property type="term" value="F:monoatomic cation channel activity"/>
    <property type="evidence" value="ECO:0007669"/>
    <property type="project" value="TreeGrafter"/>
</dbReference>
<gene>
    <name evidence="21" type="ORF">GSLYS_00004833001</name>
</gene>
<feature type="region of interest" description="Disordered" evidence="15">
    <location>
        <begin position="3877"/>
        <end position="3924"/>
    </location>
</feature>
<evidence type="ECO:0000256" key="5">
    <source>
        <dbReference type="ARBA" id="ARBA00022614"/>
    </source>
</evidence>
<feature type="transmembrane region" description="Helical" evidence="16">
    <location>
        <begin position="4357"/>
        <end position="4379"/>
    </location>
</feature>
<dbReference type="PANTHER" id="PTHR46730:SF1">
    <property type="entry name" value="PLAT DOMAIN-CONTAINING PROTEIN"/>
    <property type="match status" value="1"/>
</dbReference>
<feature type="transmembrane region" description="Helical" evidence="16">
    <location>
        <begin position="3420"/>
        <end position="3442"/>
    </location>
</feature>
<dbReference type="SMART" id="SM00308">
    <property type="entry name" value="LH2"/>
    <property type="match status" value="1"/>
</dbReference>
<feature type="compositionally biased region" description="Polar residues" evidence="15">
    <location>
        <begin position="4640"/>
        <end position="4668"/>
    </location>
</feature>
<dbReference type="PANTHER" id="PTHR46730">
    <property type="entry name" value="POLYCYSTIN-1"/>
    <property type="match status" value="1"/>
</dbReference>
<dbReference type="InterPro" id="IPR001304">
    <property type="entry name" value="C-type_lectin-like"/>
</dbReference>
<dbReference type="Gene3D" id="2.60.40.10">
    <property type="entry name" value="Immunoglobulins"/>
    <property type="match status" value="4"/>
</dbReference>
<keyword evidence="9" id="KW-0969">Cilium</keyword>
<feature type="domain" description="PKD" evidence="18">
    <location>
        <begin position="1466"/>
        <end position="1523"/>
    </location>
</feature>
<dbReference type="InterPro" id="IPR001611">
    <property type="entry name" value="Leu-rich_rpt"/>
</dbReference>
<dbReference type="Pfam" id="PF01477">
    <property type="entry name" value="PLAT"/>
    <property type="match status" value="1"/>
</dbReference>
<evidence type="ECO:0000259" key="18">
    <source>
        <dbReference type="PROSITE" id="PS50093"/>
    </source>
</evidence>
<dbReference type="SUPFAM" id="SSF49723">
    <property type="entry name" value="Lipase/lipooxygenase domain (PLAT/LH2 domain)"/>
    <property type="match status" value="1"/>
</dbReference>
<evidence type="ECO:0000256" key="9">
    <source>
        <dbReference type="ARBA" id="ARBA00023069"/>
    </source>
</evidence>
<comment type="caution">
    <text evidence="14">Lacks conserved residue(s) required for the propagation of feature annotation.</text>
</comment>
<feature type="transmembrane region" description="Helical" evidence="16">
    <location>
        <begin position="4391"/>
        <end position="4412"/>
    </location>
</feature>
<feature type="transmembrane region" description="Helical" evidence="16">
    <location>
        <begin position="3664"/>
        <end position="3685"/>
    </location>
</feature>
<feature type="disulfide bond" evidence="13">
    <location>
        <begin position="4208"/>
        <end position="4227"/>
    </location>
</feature>
<dbReference type="InterPro" id="IPR013783">
    <property type="entry name" value="Ig-like_fold"/>
</dbReference>
<dbReference type="GO" id="GO:0006816">
    <property type="term" value="P:calcium ion transport"/>
    <property type="evidence" value="ECO:0007669"/>
    <property type="project" value="TreeGrafter"/>
</dbReference>
<evidence type="ECO:0000256" key="8">
    <source>
        <dbReference type="ARBA" id="ARBA00022989"/>
    </source>
</evidence>
<feature type="domain" description="PKD" evidence="18">
    <location>
        <begin position="1546"/>
        <end position="1597"/>
    </location>
</feature>
<dbReference type="Proteomes" id="UP001497497">
    <property type="component" value="Unassembled WGS sequence"/>
</dbReference>
<evidence type="ECO:0000256" key="7">
    <source>
        <dbReference type="ARBA" id="ARBA00022737"/>
    </source>
</evidence>
<feature type="region of interest" description="Disordered" evidence="15">
    <location>
        <begin position="3753"/>
        <end position="3773"/>
    </location>
</feature>
<feature type="domain" description="PKD" evidence="18">
    <location>
        <begin position="1366"/>
        <end position="1418"/>
    </location>
</feature>
<dbReference type="PROSITE" id="PS51111">
    <property type="entry name" value="REJ"/>
    <property type="match status" value="1"/>
</dbReference>
<evidence type="ECO:0000256" key="1">
    <source>
        <dbReference type="ARBA" id="ARBA00004138"/>
    </source>
</evidence>
<evidence type="ECO:0000256" key="2">
    <source>
        <dbReference type="ARBA" id="ARBA00004651"/>
    </source>
</evidence>